<keyword evidence="6" id="KW-0999">Mitochondrion inner membrane</keyword>
<evidence type="ECO:0000256" key="1">
    <source>
        <dbReference type="ARBA" id="ARBA00001947"/>
    </source>
</evidence>
<comment type="similarity">
    <text evidence="4">Belongs to the COX16 family.</text>
</comment>
<dbReference type="InterPro" id="IPR000834">
    <property type="entry name" value="Peptidase_M14"/>
</dbReference>
<dbReference type="Proteomes" id="UP000887574">
    <property type="component" value="Unplaced"/>
</dbReference>
<comment type="cofactor">
    <cofactor evidence="1">
        <name>Zn(2+)</name>
        <dbReference type="ChEBI" id="CHEBI:29105"/>
    </cofactor>
</comment>
<keyword evidence="5" id="KW-0812">Transmembrane</keyword>
<dbReference type="GO" id="GO:0004181">
    <property type="term" value="F:metallocarboxypeptidase activity"/>
    <property type="evidence" value="ECO:0007669"/>
    <property type="project" value="InterPro"/>
</dbReference>
<dbReference type="GO" id="GO:0005615">
    <property type="term" value="C:extracellular space"/>
    <property type="evidence" value="ECO:0007669"/>
    <property type="project" value="TreeGrafter"/>
</dbReference>
<evidence type="ECO:0000256" key="3">
    <source>
        <dbReference type="ARBA" id="ARBA00005988"/>
    </source>
</evidence>
<dbReference type="PANTHER" id="PTHR11705:SF91">
    <property type="entry name" value="FI01817P-RELATED"/>
    <property type="match status" value="1"/>
</dbReference>
<dbReference type="GO" id="GO:0008270">
    <property type="term" value="F:zinc ion binding"/>
    <property type="evidence" value="ECO:0007669"/>
    <property type="project" value="InterPro"/>
</dbReference>
<dbReference type="Pfam" id="PF14138">
    <property type="entry name" value="COX16"/>
    <property type="match status" value="1"/>
</dbReference>
<dbReference type="PANTHER" id="PTHR11705">
    <property type="entry name" value="PROTEASE FAMILY M14 CARBOXYPEPTIDASE A,B"/>
    <property type="match status" value="1"/>
</dbReference>
<dbReference type="AlphaFoldDB" id="A0A915ELD3"/>
<evidence type="ECO:0000313" key="12">
    <source>
        <dbReference type="Proteomes" id="UP000887574"/>
    </source>
</evidence>
<evidence type="ECO:0000256" key="2">
    <source>
        <dbReference type="ARBA" id="ARBA00004434"/>
    </source>
</evidence>
<evidence type="ECO:0000256" key="4">
    <source>
        <dbReference type="ARBA" id="ARBA00008370"/>
    </source>
</evidence>
<keyword evidence="7" id="KW-1133">Transmembrane helix</keyword>
<evidence type="ECO:0000256" key="8">
    <source>
        <dbReference type="ARBA" id="ARBA00023128"/>
    </source>
</evidence>
<organism evidence="12 13">
    <name type="scientific">Ditylenchus dipsaci</name>
    <dbReference type="NCBI Taxonomy" id="166011"/>
    <lineage>
        <taxon>Eukaryota</taxon>
        <taxon>Metazoa</taxon>
        <taxon>Ecdysozoa</taxon>
        <taxon>Nematoda</taxon>
        <taxon>Chromadorea</taxon>
        <taxon>Rhabditida</taxon>
        <taxon>Tylenchina</taxon>
        <taxon>Tylenchomorpha</taxon>
        <taxon>Sphaerularioidea</taxon>
        <taxon>Anguinidae</taxon>
        <taxon>Anguininae</taxon>
        <taxon>Ditylenchus</taxon>
    </lineage>
</organism>
<keyword evidence="8" id="KW-0496">Mitochondrion</keyword>
<reference evidence="13" key="1">
    <citation type="submission" date="2022-11" db="UniProtKB">
        <authorList>
            <consortium name="WormBaseParasite"/>
        </authorList>
    </citation>
    <scope>IDENTIFICATION</scope>
</reference>
<feature type="compositionally biased region" description="Basic and acidic residues" evidence="10">
    <location>
        <begin position="207"/>
        <end position="230"/>
    </location>
</feature>
<dbReference type="Pfam" id="PF00246">
    <property type="entry name" value="Peptidase_M14"/>
    <property type="match status" value="1"/>
</dbReference>
<feature type="domain" description="Peptidase M14" evidence="11">
    <location>
        <begin position="2"/>
        <end position="81"/>
    </location>
</feature>
<dbReference type="GO" id="GO:0006508">
    <property type="term" value="P:proteolysis"/>
    <property type="evidence" value="ECO:0007669"/>
    <property type="project" value="InterPro"/>
</dbReference>
<dbReference type="GO" id="GO:0005743">
    <property type="term" value="C:mitochondrial inner membrane"/>
    <property type="evidence" value="ECO:0007669"/>
    <property type="project" value="UniProtKB-SubCell"/>
</dbReference>
<feature type="compositionally biased region" description="Polar residues" evidence="10">
    <location>
        <begin position="237"/>
        <end position="248"/>
    </location>
</feature>
<protein>
    <submittedName>
        <fullName evidence="13">Cytochrome c oxidase assembly protein COX16 homolog, mitochondrial</fullName>
    </submittedName>
</protein>
<evidence type="ECO:0000256" key="10">
    <source>
        <dbReference type="SAM" id="MobiDB-lite"/>
    </source>
</evidence>
<name>A0A915ELD3_9BILA</name>
<keyword evidence="12" id="KW-1185">Reference proteome</keyword>
<dbReference type="WBParaSite" id="jg7557">
    <property type="protein sequence ID" value="jg7557"/>
    <property type="gene ID" value="jg7557"/>
</dbReference>
<evidence type="ECO:0000256" key="7">
    <source>
        <dbReference type="ARBA" id="ARBA00022989"/>
    </source>
</evidence>
<evidence type="ECO:0000256" key="6">
    <source>
        <dbReference type="ARBA" id="ARBA00022792"/>
    </source>
</evidence>
<proteinExistence type="inferred from homology"/>
<evidence type="ECO:0000256" key="9">
    <source>
        <dbReference type="ARBA" id="ARBA00023136"/>
    </source>
</evidence>
<comment type="similarity">
    <text evidence="3">Belongs to the peptidase M14 family.</text>
</comment>
<evidence type="ECO:0000313" key="13">
    <source>
        <dbReference type="WBParaSite" id="jg7557"/>
    </source>
</evidence>
<dbReference type="Gene3D" id="3.40.630.10">
    <property type="entry name" value="Zn peptidases"/>
    <property type="match status" value="1"/>
</dbReference>
<evidence type="ECO:0000256" key="5">
    <source>
        <dbReference type="ARBA" id="ARBA00022692"/>
    </source>
</evidence>
<keyword evidence="9" id="KW-0472">Membrane</keyword>
<evidence type="ECO:0000259" key="11">
    <source>
        <dbReference type="Pfam" id="PF00246"/>
    </source>
</evidence>
<accession>A0A915ELD3</accession>
<feature type="region of interest" description="Disordered" evidence="10">
    <location>
        <begin position="201"/>
        <end position="248"/>
    </location>
</feature>
<dbReference type="SUPFAM" id="SSF53187">
    <property type="entry name" value="Zn-dependent exopeptidases"/>
    <property type="match status" value="1"/>
</dbReference>
<comment type="subcellular location">
    <subcellularLocation>
        <location evidence="2">Mitochondrion inner membrane</location>
        <topology evidence="2">Single-pass membrane protein</topology>
    </subcellularLocation>
</comment>
<dbReference type="InterPro" id="IPR020164">
    <property type="entry name" value="Cyt_c_Oxase_assmbl_COX16"/>
</dbReference>
<sequence length="248" mass="27788">MKALGEKVVAAMNRVNGEQFKAGSVLEVMYPASGLAIDYAMGKIKIPYSFAMELRPQPTILTNGFVLPSAEILPGSKECWTGIQVVLASQFERSSGMNEKPSVSSQQEANRKKRVAGQNYLSSNWRFFKHSVPFLVMMAGGTFVLYSAQKIRIDFRTVKTEMDRTGELKGELTKKGVGVQEKKPLDEIYKDLEKIDVDNWTNVRGPRSHEDNTEYIQSRDKKKQETENSKKSRAIASPSSEPLQKSSL</sequence>